<keyword evidence="3" id="KW-1185">Reference proteome</keyword>
<dbReference type="EMBL" id="JBHSWD010000001">
    <property type="protein sequence ID" value="MFC6591337.1"/>
    <property type="molecule type" value="Genomic_DNA"/>
</dbReference>
<dbReference type="SMART" id="SM01264">
    <property type="entry name" value="M16C_associated"/>
    <property type="match status" value="1"/>
</dbReference>
<dbReference type="PANTHER" id="PTHR43016:SF13">
    <property type="entry name" value="PRESEQUENCE PROTEASE, MITOCHONDRIAL"/>
    <property type="match status" value="1"/>
</dbReference>
<evidence type="ECO:0000313" key="3">
    <source>
        <dbReference type="Proteomes" id="UP001596297"/>
    </source>
</evidence>
<organism evidence="2 3">
    <name type="scientific">Deinococcus lacus</name>
    <dbReference type="NCBI Taxonomy" id="392561"/>
    <lineage>
        <taxon>Bacteria</taxon>
        <taxon>Thermotogati</taxon>
        <taxon>Deinococcota</taxon>
        <taxon>Deinococci</taxon>
        <taxon>Deinococcales</taxon>
        <taxon>Deinococcaceae</taxon>
        <taxon>Deinococcus</taxon>
    </lineage>
</organism>
<gene>
    <name evidence="2" type="ORF">ACFP81_04450</name>
</gene>
<evidence type="ECO:0000259" key="1">
    <source>
        <dbReference type="SMART" id="SM01264"/>
    </source>
</evidence>
<dbReference type="SUPFAM" id="SSF63411">
    <property type="entry name" value="LuxS/MPP-like metallohydrolase"/>
    <property type="match status" value="2"/>
</dbReference>
<reference evidence="3" key="1">
    <citation type="journal article" date="2019" name="Int. J. Syst. Evol. Microbiol.">
        <title>The Global Catalogue of Microorganisms (GCM) 10K type strain sequencing project: providing services to taxonomists for standard genome sequencing and annotation.</title>
        <authorList>
            <consortium name="The Broad Institute Genomics Platform"/>
            <consortium name="The Broad Institute Genome Sequencing Center for Infectious Disease"/>
            <person name="Wu L."/>
            <person name="Ma J."/>
        </authorList>
    </citation>
    <scope>NUCLEOTIDE SEQUENCE [LARGE SCALE GENOMIC DNA]</scope>
    <source>
        <strain evidence="3">CGMCC 1.15772</strain>
    </source>
</reference>
<accession>A0ABW1YAU5</accession>
<protein>
    <recommendedName>
        <fullName evidence="1">Peptidase M16C associated domain-containing protein</fullName>
    </recommendedName>
</protein>
<evidence type="ECO:0000313" key="2">
    <source>
        <dbReference type="EMBL" id="MFC6591337.1"/>
    </source>
</evidence>
<dbReference type="PANTHER" id="PTHR43016">
    <property type="entry name" value="PRESEQUENCE PROTEASE"/>
    <property type="match status" value="1"/>
</dbReference>
<dbReference type="RefSeq" id="WP_380083629.1">
    <property type="nucleotide sequence ID" value="NZ_JBHSWD010000001.1"/>
</dbReference>
<dbReference type="Pfam" id="PF22516">
    <property type="entry name" value="PreP_C"/>
    <property type="match status" value="1"/>
</dbReference>
<dbReference type="Pfam" id="PF08367">
    <property type="entry name" value="M16C_assoc"/>
    <property type="match status" value="1"/>
</dbReference>
<name>A0ABW1YAU5_9DEIO</name>
<comment type="caution">
    <text evidence="2">The sequence shown here is derived from an EMBL/GenBank/DDBJ whole genome shotgun (WGS) entry which is preliminary data.</text>
</comment>
<proteinExistence type="predicted"/>
<dbReference type="InterPro" id="IPR011249">
    <property type="entry name" value="Metalloenz_LuxS/M16"/>
</dbReference>
<feature type="domain" description="Peptidase M16C associated" evidence="1">
    <location>
        <begin position="1"/>
        <end position="229"/>
    </location>
</feature>
<sequence>MERLSRGLSQADRERIAADSAALTAWQAQESDPGVLPTLGLDDVTRQVPRPSYTLETVGGVRIGRIPQPTGGLVYLDVQLRLPDLAPELLTVLPLYAYALTRSGAAGRDYLALARRIEAVTGGIGAAVAVGSAPESLDETRLSLTLSGKALSRHGPALADLLRDLLTRPEFTRERLDQLLSQRLAGMKSGLVSSGNHYAALLASAQVSPVAALEEQLSGLSALGELRRWAEHPGKTGELLQRFEAISDALRRARARIALTATPDDLLLDLSGLLGVLSADLAPGHPQVREVSGPQARLTDTPVAFNAVSWETVPFAHPDSPALLVLARLLRSQYLQAEIREKGGAYGGDAQLNLRSGLFGLSSYRDPHVRRTFEVFGGISQFLRGGVSDALLRESILSASKALDPLTSPDTVGRMRFFGDEAGFSADLYDQYLARLLQVTPGDLSRVAAEYLTPERAGYALLAGEDPNAQTSGLLTFEVERLDSPQG</sequence>
<dbReference type="Gene3D" id="3.30.830.10">
    <property type="entry name" value="Metalloenzyme, LuxS/M16 peptidase-like"/>
    <property type="match status" value="2"/>
</dbReference>
<dbReference type="InterPro" id="IPR055130">
    <property type="entry name" value="PreP_C"/>
</dbReference>
<dbReference type="Proteomes" id="UP001596297">
    <property type="component" value="Unassembled WGS sequence"/>
</dbReference>
<dbReference type="InterPro" id="IPR013578">
    <property type="entry name" value="Peptidase_M16C_assoc"/>
</dbReference>